<accession>A0A4Y4CSS1</accession>
<evidence type="ECO:0000313" key="1">
    <source>
        <dbReference type="EMBL" id="GEC95122.1"/>
    </source>
</evidence>
<dbReference type="InterPro" id="IPR023198">
    <property type="entry name" value="PGP-like_dom2"/>
</dbReference>
<dbReference type="SFLD" id="SFLDG01129">
    <property type="entry name" value="C1.5:_HAD__Beta-PGM__Phosphata"/>
    <property type="match status" value="1"/>
</dbReference>
<dbReference type="InterPro" id="IPR050155">
    <property type="entry name" value="HAD-like_hydrolase_sf"/>
</dbReference>
<dbReference type="GO" id="GO:0005829">
    <property type="term" value="C:cytosol"/>
    <property type="evidence" value="ECO:0007669"/>
    <property type="project" value="TreeGrafter"/>
</dbReference>
<dbReference type="PANTHER" id="PTHR43434:SF24">
    <property type="entry name" value="HYDROLASE-RELATED"/>
    <property type="match status" value="1"/>
</dbReference>
<dbReference type="Gene3D" id="3.40.50.1000">
    <property type="entry name" value="HAD superfamily/HAD-like"/>
    <property type="match status" value="1"/>
</dbReference>
<dbReference type="SFLD" id="SFLDG01135">
    <property type="entry name" value="C1.5.6:_HAD__Beta-PGM__Phospha"/>
    <property type="match status" value="1"/>
</dbReference>
<keyword evidence="1" id="KW-0378">Hydrolase</keyword>
<proteinExistence type="predicted"/>
<dbReference type="InterPro" id="IPR036412">
    <property type="entry name" value="HAD-like_sf"/>
</dbReference>
<dbReference type="NCBIfam" id="TIGR01549">
    <property type="entry name" value="HAD-SF-IA-v1"/>
    <property type="match status" value="1"/>
</dbReference>
<dbReference type="SUPFAM" id="SSF56784">
    <property type="entry name" value="HAD-like"/>
    <property type="match status" value="1"/>
</dbReference>
<evidence type="ECO:0000313" key="2">
    <source>
        <dbReference type="Proteomes" id="UP000318422"/>
    </source>
</evidence>
<dbReference type="SFLD" id="SFLDS00003">
    <property type="entry name" value="Haloacid_Dehalogenase"/>
    <property type="match status" value="1"/>
</dbReference>
<dbReference type="Pfam" id="PF13419">
    <property type="entry name" value="HAD_2"/>
    <property type="match status" value="1"/>
</dbReference>
<dbReference type="EMBL" id="BJNV01000013">
    <property type="protein sequence ID" value="GEC95122.1"/>
    <property type="molecule type" value="Genomic_DNA"/>
</dbReference>
<keyword evidence="2" id="KW-1185">Reference proteome</keyword>
<reference evidence="1 2" key="1">
    <citation type="submission" date="2019-06" db="EMBL/GenBank/DDBJ databases">
        <title>Whole genome shotgun sequence of Zoogloea ramigera NBRC 15342.</title>
        <authorList>
            <person name="Hosoyama A."/>
            <person name="Uohara A."/>
            <person name="Ohji S."/>
            <person name="Ichikawa N."/>
        </authorList>
    </citation>
    <scope>NUCLEOTIDE SEQUENCE [LARGE SCALE GENOMIC DNA]</scope>
    <source>
        <strain evidence="1 2">NBRC 15342</strain>
    </source>
</reference>
<comment type="caution">
    <text evidence="1">The sequence shown here is derived from an EMBL/GenBank/DDBJ whole genome shotgun (WGS) entry which is preliminary data.</text>
</comment>
<dbReference type="AlphaFoldDB" id="A0A4Y4CSS1"/>
<dbReference type="GO" id="GO:0008967">
    <property type="term" value="F:phosphoglycolate phosphatase activity"/>
    <property type="evidence" value="ECO:0007669"/>
    <property type="project" value="TreeGrafter"/>
</dbReference>
<dbReference type="PANTHER" id="PTHR43434">
    <property type="entry name" value="PHOSPHOGLYCOLATE PHOSPHATASE"/>
    <property type="match status" value="1"/>
</dbReference>
<dbReference type="InterPro" id="IPR041492">
    <property type="entry name" value="HAD_2"/>
</dbReference>
<dbReference type="InterPro" id="IPR023214">
    <property type="entry name" value="HAD_sf"/>
</dbReference>
<dbReference type="RefSeq" id="WP_141350285.1">
    <property type="nucleotide sequence ID" value="NZ_BJNV01000013.1"/>
</dbReference>
<dbReference type="Gene3D" id="1.10.150.240">
    <property type="entry name" value="Putative phosphatase, domain 2"/>
    <property type="match status" value="1"/>
</dbReference>
<dbReference type="GO" id="GO:0006281">
    <property type="term" value="P:DNA repair"/>
    <property type="evidence" value="ECO:0007669"/>
    <property type="project" value="TreeGrafter"/>
</dbReference>
<name>A0A4Y4CSS1_ZOORA</name>
<sequence length="218" mass="23261">MAKRFELIVFDWDGTLLDSAAAIVRAIQAASADLGLPVPPDARARHVIGLGLHDALSHAVPELAAVDYPKMVERYRHHFLATDHELTLFEGTVDLIASLHAAGHLLAVATGKSRQGLDRALGFSGLGPYFHATRCADECFSKPHPAMLHELMDELGVAADDCLMIGDTTHDLLMARNAGVAGLAVSFGAHPVEQLLAEAPLACVHTPAELRGWLEANA</sequence>
<gene>
    <name evidence="1" type="ORF">ZRA01_11950</name>
</gene>
<dbReference type="OrthoDB" id="9782449at2"/>
<protein>
    <submittedName>
        <fullName evidence="1">Hydrolase</fullName>
    </submittedName>
</protein>
<organism evidence="1 2">
    <name type="scientific">Zoogloea ramigera</name>
    <dbReference type="NCBI Taxonomy" id="350"/>
    <lineage>
        <taxon>Bacteria</taxon>
        <taxon>Pseudomonadati</taxon>
        <taxon>Pseudomonadota</taxon>
        <taxon>Betaproteobacteria</taxon>
        <taxon>Rhodocyclales</taxon>
        <taxon>Zoogloeaceae</taxon>
        <taxon>Zoogloea</taxon>
    </lineage>
</organism>
<dbReference type="InterPro" id="IPR006439">
    <property type="entry name" value="HAD-SF_hydro_IA"/>
</dbReference>
<dbReference type="Proteomes" id="UP000318422">
    <property type="component" value="Unassembled WGS sequence"/>
</dbReference>